<feature type="compositionally biased region" description="Polar residues" evidence="3">
    <location>
        <begin position="441"/>
        <end position="450"/>
    </location>
</feature>
<feature type="compositionally biased region" description="Polar residues" evidence="3">
    <location>
        <begin position="148"/>
        <end position="161"/>
    </location>
</feature>
<evidence type="ECO:0000256" key="3">
    <source>
        <dbReference type="SAM" id="MobiDB-lite"/>
    </source>
</evidence>
<reference evidence="5" key="1">
    <citation type="submission" date="2020-10" db="EMBL/GenBank/DDBJ databases">
        <authorList>
            <person name="Kikuchi T."/>
        </authorList>
    </citation>
    <scope>NUCLEOTIDE SEQUENCE</scope>
    <source>
        <strain evidence="5">NKZ352</strain>
    </source>
</reference>
<keyword evidence="2" id="KW-0175">Coiled coil</keyword>
<dbReference type="Pfam" id="PF01498">
    <property type="entry name" value="HTH_Tnp_Tc3_2"/>
    <property type="match status" value="1"/>
</dbReference>
<dbReference type="InterPro" id="IPR036397">
    <property type="entry name" value="RNaseH_sf"/>
</dbReference>
<feature type="domain" description="FCH" evidence="4">
    <location>
        <begin position="190"/>
        <end position="278"/>
    </location>
</feature>
<dbReference type="InterPro" id="IPR001060">
    <property type="entry name" value="FCH_dom"/>
</dbReference>
<dbReference type="OrthoDB" id="5823445at2759"/>
<gene>
    <name evidence="5" type="ORF">CAUJ_LOCUS8004</name>
</gene>
<dbReference type="Gene3D" id="3.30.420.10">
    <property type="entry name" value="Ribonuclease H-like superfamily/Ribonuclease H"/>
    <property type="match status" value="1"/>
</dbReference>
<keyword evidence="6" id="KW-1185">Reference proteome</keyword>
<name>A0A8S1H9Y4_9PELO</name>
<comment type="caution">
    <text evidence="5">The sequence shown here is derived from an EMBL/GenBank/DDBJ whole genome shotgun (WGS) entry which is preliminary data.</text>
</comment>
<proteinExistence type="predicted"/>
<dbReference type="SMART" id="SM00055">
    <property type="entry name" value="FCH"/>
    <property type="match status" value="1"/>
</dbReference>
<dbReference type="GO" id="GO:0005634">
    <property type="term" value="C:nucleus"/>
    <property type="evidence" value="ECO:0007669"/>
    <property type="project" value="UniProtKB-SubCell"/>
</dbReference>
<dbReference type="Pfam" id="PF22699">
    <property type="entry name" value="GMIP-like_FCH"/>
    <property type="match status" value="1"/>
</dbReference>
<protein>
    <recommendedName>
        <fullName evidence="4">FCH domain-containing protein</fullName>
    </recommendedName>
</protein>
<feature type="region of interest" description="Disordered" evidence="3">
    <location>
        <begin position="137"/>
        <end position="164"/>
    </location>
</feature>
<evidence type="ECO:0000256" key="1">
    <source>
        <dbReference type="ARBA" id="ARBA00004123"/>
    </source>
</evidence>
<feature type="region of interest" description="Disordered" evidence="3">
    <location>
        <begin position="336"/>
        <end position="361"/>
    </location>
</feature>
<feature type="compositionally biased region" description="Basic and acidic residues" evidence="3">
    <location>
        <begin position="454"/>
        <end position="469"/>
    </location>
</feature>
<dbReference type="InterPro" id="IPR027267">
    <property type="entry name" value="AH/BAR_dom_sf"/>
</dbReference>
<comment type="subcellular location">
    <subcellularLocation>
        <location evidence="1">Nucleus</location>
    </subcellularLocation>
</comment>
<evidence type="ECO:0000313" key="5">
    <source>
        <dbReference type="EMBL" id="CAD6192085.1"/>
    </source>
</evidence>
<evidence type="ECO:0000256" key="2">
    <source>
        <dbReference type="ARBA" id="ARBA00023054"/>
    </source>
</evidence>
<dbReference type="InterPro" id="IPR054713">
    <property type="entry name" value="GMIP/FCHO2-like_FCH"/>
</dbReference>
<dbReference type="GO" id="GO:0003677">
    <property type="term" value="F:DNA binding"/>
    <property type="evidence" value="ECO:0007669"/>
    <property type="project" value="InterPro"/>
</dbReference>
<dbReference type="EMBL" id="CAJGYM010000025">
    <property type="protein sequence ID" value="CAD6192085.1"/>
    <property type="molecule type" value="Genomic_DNA"/>
</dbReference>
<organism evidence="5 6">
    <name type="scientific">Caenorhabditis auriculariae</name>
    <dbReference type="NCBI Taxonomy" id="2777116"/>
    <lineage>
        <taxon>Eukaryota</taxon>
        <taxon>Metazoa</taxon>
        <taxon>Ecdysozoa</taxon>
        <taxon>Nematoda</taxon>
        <taxon>Chromadorea</taxon>
        <taxon>Rhabditida</taxon>
        <taxon>Rhabditina</taxon>
        <taxon>Rhabditomorpha</taxon>
        <taxon>Rhabditoidea</taxon>
        <taxon>Rhabditidae</taxon>
        <taxon>Peloderinae</taxon>
        <taxon>Caenorhabditis</taxon>
    </lineage>
</organism>
<dbReference type="GO" id="GO:0015074">
    <property type="term" value="P:DNA integration"/>
    <property type="evidence" value="ECO:0007669"/>
    <property type="project" value="InterPro"/>
</dbReference>
<evidence type="ECO:0000259" key="4">
    <source>
        <dbReference type="SMART" id="SM00055"/>
    </source>
</evidence>
<feature type="region of interest" description="Disordered" evidence="3">
    <location>
        <begin position="437"/>
        <end position="469"/>
    </location>
</feature>
<dbReference type="GO" id="GO:0006313">
    <property type="term" value="P:DNA transposition"/>
    <property type="evidence" value="ECO:0007669"/>
    <property type="project" value="InterPro"/>
</dbReference>
<dbReference type="InterPro" id="IPR009057">
    <property type="entry name" value="Homeodomain-like_sf"/>
</dbReference>
<dbReference type="AlphaFoldDB" id="A0A8S1H9Y4"/>
<dbReference type="SUPFAM" id="SSF103657">
    <property type="entry name" value="BAR/IMD domain-like"/>
    <property type="match status" value="1"/>
</dbReference>
<dbReference type="Gene3D" id="1.20.1270.60">
    <property type="entry name" value="Arfaptin homology (AH) domain/BAR domain"/>
    <property type="match status" value="1"/>
</dbReference>
<sequence length="654" mass="74125">MSSTSSVCSSNDAEFIIDTRIPTAIRRDIDRFSVFINRLRAALDVNVSLADGESMCVNVHAALEMVSESMRDLFKHPQFKTNALIVHSLQLVQSVKDLKFDTCSVDTSHVFAVIDHLESTVLNTILTRHVPSVTSSQRSTSLLRRSKPASTESFNVPSTRGSAAASLQRRHSTFFSDVDDSKEENLMEIDKLLIARPDGVEIAFERAKAWSIYCKDVAAYVRGRIQLEQEHARRVRLLVESARRDFNKPFMPLRDIFERSFDTEEEVMCNTKDTTEHLMDRVVEALESRRKEHESTRKTLAEEWAKAAKALNDSEEAYDKAKMALRLREESLRKARDSCMRTESSPPEREASRRRRDIEKRNRAVETAALKKEDAERNVAATTAELRRRRREIDKAKDLTDNDKRAIVVGRQNGLTMMSLAGMFGGTEACISQFLKRQKAQDGSTKSQRTGRSRVTDGNDDRNILKTSRTDPRLSVPAIRREVCLNSPSPPSVSTVKQRLNAAGIMGRRPVNKPLISEKNRVARVKWAKEHLNWTRQDWNKILSSDEIKFLLFGSDGIQSDRFVGRQNLVPVLTGPVEMLLRPLHPGDSILFRNQRRRFTVETDGGDGEFKKTSRLIAGAVSLGLVLDVFKMFLSSLRSVTRGLPVRWLLVEPS</sequence>
<dbReference type="Proteomes" id="UP000835052">
    <property type="component" value="Unassembled WGS sequence"/>
</dbReference>
<dbReference type="InterPro" id="IPR002492">
    <property type="entry name" value="Transposase_Tc1-like"/>
</dbReference>
<dbReference type="SUPFAM" id="SSF46689">
    <property type="entry name" value="Homeodomain-like"/>
    <property type="match status" value="1"/>
</dbReference>
<accession>A0A8S1H9Y4</accession>
<evidence type="ECO:0000313" key="6">
    <source>
        <dbReference type="Proteomes" id="UP000835052"/>
    </source>
</evidence>